<dbReference type="PRINTS" id="PR00728">
    <property type="entry name" value="SIGNALPTASE"/>
</dbReference>
<dbReference type="GO" id="GO:0004252">
    <property type="term" value="F:serine-type endopeptidase activity"/>
    <property type="evidence" value="ECO:0007669"/>
    <property type="project" value="UniProtKB-UniRule"/>
</dbReference>
<evidence type="ECO:0000256" key="1">
    <source>
        <dbReference type="ARBA" id="ARBA00004370"/>
    </source>
</evidence>
<evidence type="ECO:0000313" key="9">
    <source>
        <dbReference type="Proteomes" id="UP000245720"/>
    </source>
</evidence>
<feature type="domain" description="Peptidase S26" evidence="7">
    <location>
        <begin position="49"/>
        <end position="105"/>
    </location>
</feature>
<comment type="subcellular location">
    <subcellularLocation>
        <location evidence="1">Membrane</location>
    </subcellularLocation>
</comment>
<dbReference type="InterPro" id="IPR001733">
    <property type="entry name" value="Peptidase_S26B"/>
</dbReference>
<accession>A0A315XTU4</accession>
<evidence type="ECO:0000256" key="6">
    <source>
        <dbReference type="SAM" id="Phobius"/>
    </source>
</evidence>
<dbReference type="PANTHER" id="PTHR10806">
    <property type="entry name" value="SIGNAL PEPTIDASE COMPLEX CATALYTIC SUBUNIT SEC11"/>
    <property type="match status" value="1"/>
</dbReference>
<dbReference type="GO" id="GO:0006465">
    <property type="term" value="P:signal peptide processing"/>
    <property type="evidence" value="ECO:0007669"/>
    <property type="project" value="UniProtKB-UniRule"/>
</dbReference>
<evidence type="ECO:0000256" key="5">
    <source>
        <dbReference type="NCBIfam" id="TIGR02228"/>
    </source>
</evidence>
<dbReference type="NCBIfam" id="TIGR02228">
    <property type="entry name" value="sigpep_I_arch"/>
    <property type="match status" value="1"/>
</dbReference>
<keyword evidence="2 6" id="KW-0812">Transmembrane</keyword>
<keyword evidence="3 6" id="KW-1133">Transmembrane helix</keyword>
<dbReference type="EMBL" id="QGDI01000015">
    <property type="protein sequence ID" value="PWJ10236.1"/>
    <property type="molecule type" value="Genomic_DNA"/>
</dbReference>
<evidence type="ECO:0000259" key="7">
    <source>
        <dbReference type="Pfam" id="PF10502"/>
    </source>
</evidence>
<dbReference type="OrthoDB" id="1648066at2"/>
<dbReference type="EC" id="3.4.21.89" evidence="5"/>
<dbReference type="InterPro" id="IPR036286">
    <property type="entry name" value="LexA/Signal_pep-like_sf"/>
</dbReference>
<dbReference type="Pfam" id="PF10502">
    <property type="entry name" value="Peptidase_S26"/>
    <property type="match status" value="1"/>
</dbReference>
<evidence type="ECO:0000256" key="2">
    <source>
        <dbReference type="ARBA" id="ARBA00022692"/>
    </source>
</evidence>
<dbReference type="PANTHER" id="PTHR10806:SF6">
    <property type="entry name" value="SIGNAL PEPTIDASE COMPLEX CATALYTIC SUBUNIT SEC11"/>
    <property type="match status" value="1"/>
</dbReference>
<evidence type="ECO:0000256" key="4">
    <source>
        <dbReference type="ARBA" id="ARBA00023136"/>
    </source>
</evidence>
<dbReference type="GO" id="GO:0009003">
    <property type="term" value="F:signal peptidase activity"/>
    <property type="evidence" value="ECO:0007669"/>
    <property type="project" value="UniProtKB-EC"/>
</dbReference>
<keyword evidence="4 6" id="KW-0472">Membrane</keyword>
<proteinExistence type="predicted"/>
<dbReference type="Gene3D" id="2.10.109.10">
    <property type="entry name" value="Umud Fragment, subunit A"/>
    <property type="match status" value="1"/>
</dbReference>
<protein>
    <recommendedName>
        <fullName evidence="5">Signal peptidase I</fullName>
        <ecNumber evidence="5">3.4.21.89</ecNumber>
    </recommendedName>
</protein>
<feature type="transmembrane region" description="Helical" evidence="6">
    <location>
        <begin position="24"/>
        <end position="42"/>
    </location>
</feature>
<name>A0A315XTU4_RUMFL</name>
<dbReference type="CDD" id="cd06530">
    <property type="entry name" value="S26_SPase_I"/>
    <property type="match status" value="1"/>
</dbReference>
<dbReference type="GO" id="GO:0016020">
    <property type="term" value="C:membrane"/>
    <property type="evidence" value="ECO:0007669"/>
    <property type="project" value="UniProtKB-SubCell"/>
</dbReference>
<comment type="caution">
    <text evidence="8">The sequence shown here is derived from an EMBL/GenBank/DDBJ whole genome shotgun (WGS) entry which is preliminary data.</text>
</comment>
<organism evidence="8 9">
    <name type="scientific">Ruminococcus flavefaciens</name>
    <dbReference type="NCBI Taxonomy" id="1265"/>
    <lineage>
        <taxon>Bacteria</taxon>
        <taxon>Bacillati</taxon>
        <taxon>Bacillota</taxon>
        <taxon>Clostridia</taxon>
        <taxon>Eubacteriales</taxon>
        <taxon>Oscillospiraceae</taxon>
        <taxon>Ruminococcus</taxon>
    </lineage>
</organism>
<evidence type="ECO:0000313" key="8">
    <source>
        <dbReference type="EMBL" id="PWJ10236.1"/>
    </source>
</evidence>
<gene>
    <name evidence="8" type="ORF">IE37_03126</name>
</gene>
<reference evidence="8 9" key="1">
    <citation type="submission" date="2018-05" db="EMBL/GenBank/DDBJ databases">
        <title>The Hungate 1000. A catalogue of reference genomes from the rumen microbiome.</title>
        <authorList>
            <person name="Kelly W."/>
        </authorList>
    </citation>
    <scope>NUCLEOTIDE SEQUENCE [LARGE SCALE GENOMIC DNA]</scope>
    <source>
        <strain evidence="8 9">SAb67</strain>
    </source>
</reference>
<dbReference type="Proteomes" id="UP000245720">
    <property type="component" value="Unassembled WGS sequence"/>
</dbReference>
<feature type="transmembrane region" description="Helical" evidence="6">
    <location>
        <begin position="160"/>
        <end position="179"/>
    </location>
</feature>
<dbReference type="RefSeq" id="WP_109727802.1">
    <property type="nucleotide sequence ID" value="NZ_CAMOTJ010000007.1"/>
</dbReference>
<evidence type="ECO:0000256" key="3">
    <source>
        <dbReference type="ARBA" id="ARBA00022989"/>
    </source>
</evidence>
<dbReference type="InterPro" id="IPR019533">
    <property type="entry name" value="Peptidase_S26"/>
</dbReference>
<dbReference type="SUPFAM" id="SSF51306">
    <property type="entry name" value="LexA/Signal peptidase"/>
    <property type="match status" value="1"/>
</dbReference>
<sequence>MSEKANNVPEPSSGYKVFSFIKKLFIYLFAIGVIIAAVLFAADHSPQKSFFGYRYYTVLTPSMSPTYKTGDMVFVKLQNASDINVGDVITFNPSSSSDAYLTHRVTQKLENYEGSGVTCFKTKGDANDVEDAMLIDQDRVIGSVKFSIPKLGYIVRFVQLRWYFVAALVILLWIFFRLLNMYFAPKGDKQDITPQTPESAEKTK</sequence>
<dbReference type="AlphaFoldDB" id="A0A315XTU4"/>